<dbReference type="Proteomes" id="UP000008229">
    <property type="component" value="Chromosome"/>
</dbReference>
<organism evidence="1 2">
    <name type="scientific">Conexibacter woesei (strain DSM 14684 / CCUG 47730 / CIP 108061 / JCM 11494 / NBRC 100937 / ID131577)</name>
    <dbReference type="NCBI Taxonomy" id="469383"/>
    <lineage>
        <taxon>Bacteria</taxon>
        <taxon>Bacillati</taxon>
        <taxon>Actinomycetota</taxon>
        <taxon>Thermoleophilia</taxon>
        <taxon>Solirubrobacterales</taxon>
        <taxon>Conexibacteraceae</taxon>
        <taxon>Conexibacter</taxon>
    </lineage>
</organism>
<dbReference type="AlphaFoldDB" id="D3F751"/>
<evidence type="ECO:0000313" key="2">
    <source>
        <dbReference type="Proteomes" id="UP000008229"/>
    </source>
</evidence>
<dbReference type="eggNOG" id="COG1695">
    <property type="taxonomic scope" value="Bacteria"/>
</dbReference>
<dbReference type="KEGG" id="cwo:Cwoe_0386"/>
<protein>
    <submittedName>
        <fullName evidence="1">Uncharacterized protein</fullName>
    </submittedName>
</protein>
<proteinExistence type="predicted"/>
<keyword evidence="2" id="KW-1185">Reference proteome</keyword>
<dbReference type="EMBL" id="CP001854">
    <property type="protein sequence ID" value="ADB48822.1"/>
    <property type="molecule type" value="Genomic_DNA"/>
</dbReference>
<reference evidence="2" key="2">
    <citation type="submission" date="2010-01" db="EMBL/GenBank/DDBJ databases">
        <title>The complete genome of Conexibacter woesei DSM 14684.</title>
        <authorList>
            <consortium name="US DOE Joint Genome Institute (JGI-PGF)"/>
            <person name="Lucas S."/>
            <person name="Copeland A."/>
            <person name="Lapidus A."/>
            <person name="Glavina del Rio T."/>
            <person name="Dalin E."/>
            <person name="Tice H."/>
            <person name="Bruce D."/>
            <person name="Goodwin L."/>
            <person name="Pitluck S."/>
            <person name="Kyrpides N."/>
            <person name="Mavromatis K."/>
            <person name="Ivanova N."/>
            <person name="Mikhailova N."/>
            <person name="Chertkov O."/>
            <person name="Brettin T."/>
            <person name="Detter J.C."/>
            <person name="Han C."/>
            <person name="Larimer F."/>
            <person name="Land M."/>
            <person name="Hauser L."/>
            <person name="Markowitz V."/>
            <person name="Cheng J.-F."/>
            <person name="Hugenholtz P."/>
            <person name="Woyke T."/>
            <person name="Wu D."/>
            <person name="Pukall R."/>
            <person name="Steenblock K."/>
            <person name="Schneider S."/>
            <person name="Klenk H.-P."/>
            <person name="Eisen J.A."/>
        </authorList>
    </citation>
    <scope>NUCLEOTIDE SEQUENCE [LARGE SCALE GENOMIC DNA]</scope>
    <source>
        <strain evidence="2">DSM 14684 / CIP 108061 / JCM 11494 / NBRC 100937 / ID131577</strain>
    </source>
</reference>
<dbReference type="InterPro" id="IPR036388">
    <property type="entry name" value="WH-like_DNA-bd_sf"/>
</dbReference>
<sequence length="185" mass="21022">MLQPVRTKKELSIGEWAVLALLCERPMHGYAIAAAMAPDGEIGQIWSLGQPLTYRALSVMQRLELVEVNAFKPGDRAPRRTELRANARARRMVSRWLRTPAARPRDLRSELLLKMAFLRRRRRPLVPLLRAQRELLAERIGELEGAPVRAGDPLADVLRWRWISAEAGLRFVDEMLARESRAGAA</sequence>
<dbReference type="SUPFAM" id="SSF46785">
    <property type="entry name" value="Winged helix' DNA-binding domain"/>
    <property type="match status" value="1"/>
</dbReference>
<dbReference type="STRING" id="469383.Cwoe_0386"/>
<dbReference type="Gene3D" id="1.10.10.10">
    <property type="entry name" value="Winged helix-like DNA-binding domain superfamily/Winged helix DNA-binding domain"/>
    <property type="match status" value="1"/>
</dbReference>
<evidence type="ECO:0000313" key="1">
    <source>
        <dbReference type="EMBL" id="ADB48822.1"/>
    </source>
</evidence>
<dbReference type="HOGENOM" id="CLU_1458953_0_0_11"/>
<reference evidence="1 2" key="1">
    <citation type="journal article" date="2010" name="Stand. Genomic Sci.">
        <title>Complete genome sequence of Conexibacter woesei type strain (ID131577).</title>
        <authorList>
            <person name="Pukall R."/>
            <person name="Lapidus A."/>
            <person name="Glavina Del Rio T."/>
            <person name="Copeland A."/>
            <person name="Tice H."/>
            <person name="Cheng J.-F."/>
            <person name="Lucas S."/>
            <person name="Chen F."/>
            <person name="Nolan M."/>
            <person name="Bruce D."/>
            <person name="Goodwin L."/>
            <person name="Pitluck S."/>
            <person name="Mavromatis K."/>
            <person name="Ivanova N."/>
            <person name="Ovchinnikova G."/>
            <person name="Pati A."/>
            <person name="Chen A."/>
            <person name="Palaniappan K."/>
            <person name="Land M."/>
            <person name="Hauser L."/>
            <person name="Chang Y.-J."/>
            <person name="Jeffries C.D."/>
            <person name="Chain P."/>
            <person name="Meincke L."/>
            <person name="Sims D."/>
            <person name="Brettin T."/>
            <person name="Detter J.C."/>
            <person name="Rohde M."/>
            <person name="Goeker M."/>
            <person name="Bristow J."/>
            <person name="Eisen J.A."/>
            <person name="Markowitz V."/>
            <person name="Kyrpides N.C."/>
            <person name="Klenk H.-P."/>
            <person name="Hugenholtz P."/>
        </authorList>
    </citation>
    <scope>NUCLEOTIDE SEQUENCE [LARGE SCALE GENOMIC DNA]</scope>
    <source>
        <strain evidence="2">DSM 14684 / CIP 108061 / JCM 11494 / NBRC 100937 / ID131577</strain>
    </source>
</reference>
<gene>
    <name evidence="1" type="ordered locus">Cwoe_0386</name>
</gene>
<dbReference type="InterPro" id="IPR036390">
    <property type="entry name" value="WH_DNA-bd_sf"/>
</dbReference>
<accession>D3F751</accession>
<name>D3F751_CONWI</name>